<dbReference type="RefSeq" id="WP_060921644.1">
    <property type="nucleotide sequence ID" value="NZ_LT629770.1"/>
</dbReference>
<dbReference type="GeneID" id="77017397"/>
<reference evidence="3 4" key="1">
    <citation type="submission" date="2016-10" db="EMBL/GenBank/DDBJ databases">
        <authorList>
            <person name="de Groot N.N."/>
        </authorList>
    </citation>
    <scope>NUCLEOTIDE SEQUENCE [LARGE SCALE GENOMIC DNA]</scope>
    <source>
        <strain evidence="3 4">DSM 15019</strain>
    </source>
</reference>
<dbReference type="Pfam" id="PF01510">
    <property type="entry name" value="Amidase_2"/>
    <property type="match status" value="1"/>
</dbReference>
<feature type="domain" description="N-acetylmuramoyl-L-alanine amidase" evidence="2">
    <location>
        <begin position="114"/>
        <end position="241"/>
    </location>
</feature>
<proteinExistence type="predicted"/>
<evidence type="ECO:0000313" key="3">
    <source>
        <dbReference type="EMBL" id="SDR79487.1"/>
    </source>
</evidence>
<dbReference type="Proteomes" id="UP000182126">
    <property type="component" value="Chromosome I"/>
</dbReference>
<dbReference type="SUPFAM" id="SSF55846">
    <property type="entry name" value="N-acetylmuramoyl-L-alanine amidase-like"/>
    <property type="match status" value="1"/>
</dbReference>
<dbReference type="InterPro" id="IPR002502">
    <property type="entry name" value="Amidase_domain"/>
</dbReference>
<dbReference type="AlphaFoldDB" id="A0A1H1LYK7"/>
<dbReference type="EMBL" id="LT629770">
    <property type="protein sequence ID" value="SDR79487.1"/>
    <property type="molecule type" value="Genomic_DNA"/>
</dbReference>
<feature type="region of interest" description="Disordered" evidence="1">
    <location>
        <begin position="50"/>
        <end position="70"/>
    </location>
</feature>
<protein>
    <submittedName>
        <fullName evidence="3">N-acetylmuramoyl-L-alanine amidase</fullName>
    </submittedName>
</protein>
<dbReference type="Gene3D" id="3.40.80.10">
    <property type="entry name" value="Peptidoglycan recognition protein-like"/>
    <property type="match status" value="1"/>
</dbReference>
<dbReference type="InterPro" id="IPR036505">
    <property type="entry name" value="Amidase/PGRP_sf"/>
</dbReference>
<dbReference type="GO" id="GO:0009253">
    <property type="term" value="P:peptidoglycan catabolic process"/>
    <property type="evidence" value="ECO:0007669"/>
    <property type="project" value="InterPro"/>
</dbReference>
<sequence length="261" mass="28680">MSTRGEGQHPEDPGAWDADEHVPTHTRRGFLIAAGTGVVVTGIGIWLSTSSGGEADDTGRRPDNPRGLPEYEPVYDRAVTGLEVPLGFEDCAHPTVRADRSIAGSERRTVSPVIDRFVIHHTGTTSDQLDFFSRCNRRSSAPTFYLRHDGSVIETIRPGAKPSSTGADWNWRSVAVETLDFTGAPEYTVTTAQFEEIAQMIAWLAGFDGRTLDGVPVRFRIDREHVITHQETWSGTECPGPFLQSRVDDIVARAQVIFTTS</sequence>
<evidence type="ECO:0000259" key="2">
    <source>
        <dbReference type="Pfam" id="PF01510"/>
    </source>
</evidence>
<gene>
    <name evidence="3" type="ORF">SAMN04489809_0331</name>
</gene>
<evidence type="ECO:0000313" key="4">
    <source>
        <dbReference type="Proteomes" id="UP000182126"/>
    </source>
</evidence>
<organism evidence="3 4">
    <name type="scientific">Microbacterium paraoxydans</name>
    <dbReference type="NCBI Taxonomy" id="199592"/>
    <lineage>
        <taxon>Bacteria</taxon>
        <taxon>Bacillati</taxon>
        <taxon>Actinomycetota</taxon>
        <taxon>Actinomycetes</taxon>
        <taxon>Micrococcales</taxon>
        <taxon>Microbacteriaceae</taxon>
        <taxon>Microbacterium</taxon>
    </lineage>
</organism>
<evidence type="ECO:0000256" key="1">
    <source>
        <dbReference type="SAM" id="MobiDB-lite"/>
    </source>
</evidence>
<accession>A0A1H1LYK7</accession>
<dbReference type="GO" id="GO:0008745">
    <property type="term" value="F:N-acetylmuramoyl-L-alanine amidase activity"/>
    <property type="evidence" value="ECO:0007669"/>
    <property type="project" value="InterPro"/>
</dbReference>
<feature type="region of interest" description="Disordered" evidence="1">
    <location>
        <begin position="1"/>
        <end position="21"/>
    </location>
</feature>
<name>A0A1H1LYK7_9MICO</name>